<name>A5D234_PELTS</name>
<dbReference type="Proteomes" id="UP000006556">
    <property type="component" value="Chromosome"/>
</dbReference>
<dbReference type="InterPro" id="IPR030391">
    <property type="entry name" value="MeTrfase_TrmA_CS"/>
</dbReference>
<feature type="active site" description="Nucleophile" evidence="4">
    <location>
        <position position="427"/>
    </location>
</feature>
<dbReference type="GO" id="GO:0070475">
    <property type="term" value="P:rRNA base methylation"/>
    <property type="evidence" value="ECO:0007669"/>
    <property type="project" value="TreeGrafter"/>
</dbReference>
<dbReference type="CDD" id="cd02440">
    <property type="entry name" value="AdoMet_MTases"/>
    <property type="match status" value="1"/>
</dbReference>
<dbReference type="Gene3D" id="3.40.50.150">
    <property type="entry name" value="Vaccinia Virus protein VP39"/>
    <property type="match status" value="1"/>
</dbReference>
<accession>A5D234</accession>
<feature type="domain" description="TRAM" evidence="6">
    <location>
        <begin position="8"/>
        <end position="66"/>
    </location>
</feature>
<proteinExistence type="inferred from homology"/>
<organism evidence="7 8">
    <name type="scientific">Pelotomaculum thermopropionicum (strain DSM 13744 / JCM 10971 / SI)</name>
    <dbReference type="NCBI Taxonomy" id="370438"/>
    <lineage>
        <taxon>Bacteria</taxon>
        <taxon>Bacillati</taxon>
        <taxon>Bacillota</taxon>
        <taxon>Clostridia</taxon>
        <taxon>Eubacteriales</taxon>
        <taxon>Desulfotomaculaceae</taxon>
        <taxon>Pelotomaculum</taxon>
    </lineage>
</organism>
<keyword evidence="1 4" id="KW-0489">Methyltransferase</keyword>
<dbReference type="EMBL" id="AP009389">
    <property type="protein sequence ID" value="BAF59699.1"/>
    <property type="molecule type" value="Genomic_DNA"/>
</dbReference>
<feature type="binding site" evidence="4">
    <location>
        <position position="331"/>
    </location>
    <ligand>
        <name>S-adenosyl-L-methionine</name>
        <dbReference type="ChEBI" id="CHEBI:59789"/>
    </ligand>
</feature>
<dbReference type="InterPro" id="IPR030390">
    <property type="entry name" value="MeTrfase_TrmA_AS"/>
</dbReference>
<dbReference type="GO" id="GO:0070041">
    <property type="term" value="F:rRNA (uridine-C5-)-methyltransferase activity"/>
    <property type="evidence" value="ECO:0007669"/>
    <property type="project" value="UniProtKB-ARBA"/>
</dbReference>
<keyword evidence="8" id="KW-1185">Reference proteome</keyword>
<comment type="similarity">
    <text evidence="4">Belongs to the class I-like SAM-binding methyltransferase superfamily. RNA M5U methyltransferase family.</text>
</comment>
<dbReference type="PROSITE" id="PS51687">
    <property type="entry name" value="SAM_MT_RNA_M5U"/>
    <property type="match status" value="1"/>
</dbReference>
<dbReference type="Pfam" id="PF01938">
    <property type="entry name" value="TRAM"/>
    <property type="match status" value="1"/>
</dbReference>
<reference evidence="8" key="1">
    <citation type="journal article" date="2008" name="Genome Res.">
        <title>The genome of Pelotomaculum thermopropionicum reveals niche-associated evolution in anaerobic microbiota.</title>
        <authorList>
            <person name="Kosaka T."/>
            <person name="Kato S."/>
            <person name="Shimoyama T."/>
            <person name="Ishii S."/>
            <person name="Abe T."/>
            <person name="Watanabe K."/>
        </authorList>
    </citation>
    <scope>NUCLEOTIDE SEQUENCE [LARGE SCALE GENOMIC DNA]</scope>
    <source>
        <strain evidence="8">DSM 13744 / JCM 10971 / SI</strain>
    </source>
</reference>
<dbReference type="InterPro" id="IPR010280">
    <property type="entry name" value="U5_MeTrfase_fam"/>
</dbReference>
<dbReference type="FunFam" id="2.40.50.140:FF:000097">
    <property type="entry name" value="23S rRNA (uracil(1939)-C(5))-methyltransferase RlmD"/>
    <property type="match status" value="1"/>
</dbReference>
<keyword evidence="3 4" id="KW-0949">S-adenosyl-L-methionine</keyword>
<sequence length="470" mass="51952">MTAGQSFPVQKNERIVLQISGINHSGEGVGRYRGLAVFVPGAAPGDQVVAEVSDVKKNYARARLLGIKTASPARREPECGRFSRCGGCRLQHINYGEQLMLKTILVKDSLARIAGLEKVKVRAAAGMEHPWHYRNKVHFQVEERPDKIALGFYEEGTHNLTAFFNEGACPGTGCLLVDDELNKLAALIEKLLNRHRGPFGRRILPQKRQSRFFRHIVLRKGFFTGEVMAVLVTGSGEWPGEKAFVKELLSLRPGLVSLVRNINDGPPGVLFGKKSRCLAGREHIKDRLGHLIFRISPSSFYQVNPVQTLVLYNKVQQYAALTGRETVVDAYSGIGSIALFLAGRAKRVYGLEALPDAVADARKNAALNKITNAEFLTGKVESLIPILAAQGQRPEVVVLDPPRHGCGREVLEAVVQMQVPRLVYVSCNPATLARDLRYFADNGYLVDEVQPVDMFPWTAHVECVVLMSRL</sequence>
<dbReference type="InterPro" id="IPR029063">
    <property type="entry name" value="SAM-dependent_MTases_sf"/>
</dbReference>
<feature type="binding site" evidence="4">
    <location>
        <position position="302"/>
    </location>
    <ligand>
        <name>S-adenosyl-L-methionine</name>
        <dbReference type="ChEBI" id="CHEBI:59789"/>
    </ligand>
</feature>
<dbReference type="FunFam" id="3.40.50.150:FF:000009">
    <property type="entry name" value="23S rRNA (Uracil(1939)-C(5))-methyltransferase RlmD"/>
    <property type="match status" value="1"/>
</dbReference>
<gene>
    <name evidence="7" type="primary">TrmA</name>
    <name evidence="7" type="ordered locus">PTH_1518</name>
</gene>
<dbReference type="AlphaFoldDB" id="A5D234"/>
<dbReference type="InterPro" id="IPR012340">
    <property type="entry name" value="NA-bd_OB-fold"/>
</dbReference>
<dbReference type="NCBIfam" id="TIGR00479">
    <property type="entry name" value="rumA"/>
    <property type="match status" value="1"/>
</dbReference>
<dbReference type="PROSITE" id="PS50926">
    <property type="entry name" value="TRAM"/>
    <property type="match status" value="1"/>
</dbReference>
<evidence type="ECO:0000256" key="2">
    <source>
        <dbReference type="ARBA" id="ARBA00022679"/>
    </source>
</evidence>
<dbReference type="Gene3D" id="2.40.50.140">
    <property type="entry name" value="Nucleic acid-binding proteins"/>
    <property type="match status" value="1"/>
</dbReference>
<dbReference type="eggNOG" id="COG2265">
    <property type="taxonomic scope" value="Bacteria"/>
</dbReference>
<keyword evidence="2 4" id="KW-0808">Transferase</keyword>
<dbReference type="Pfam" id="PF05958">
    <property type="entry name" value="tRNA_U5-meth_tr"/>
    <property type="match status" value="1"/>
</dbReference>
<evidence type="ECO:0000256" key="4">
    <source>
        <dbReference type="PROSITE-ProRule" id="PRU01024"/>
    </source>
</evidence>
<protein>
    <submittedName>
        <fullName evidence="7">SAM-dependent methyltransferases</fullName>
    </submittedName>
</protein>
<evidence type="ECO:0000313" key="8">
    <source>
        <dbReference type="Proteomes" id="UP000006556"/>
    </source>
</evidence>
<dbReference type="HOGENOM" id="CLU_014689_7_0_9"/>
<dbReference type="PANTHER" id="PTHR11061:SF30">
    <property type="entry name" value="TRNA (URACIL(54)-C(5))-METHYLTRANSFERASE"/>
    <property type="match status" value="1"/>
</dbReference>
<evidence type="ECO:0000259" key="6">
    <source>
        <dbReference type="PROSITE" id="PS50926"/>
    </source>
</evidence>
<feature type="binding site" evidence="4">
    <location>
        <position position="352"/>
    </location>
    <ligand>
        <name>S-adenosyl-L-methionine</name>
        <dbReference type="ChEBI" id="CHEBI:59789"/>
    </ligand>
</feature>
<dbReference type="STRING" id="370438.PTH_1518"/>
<dbReference type="PANTHER" id="PTHR11061">
    <property type="entry name" value="RNA M5U METHYLTRANSFERASE"/>
    <property type="match status" value="1"/>
</dbReference>
<evidence type="ECO:0000256" key="1">
    <source>
        <dbReference type="ARBA" id="ARBA00022603"/>
    </source>
</evidence>
<evidence type="ECO:0000256" key="3">
    <source>
        <dbReference type="ARBA" id="ARBA00022691"/>
    </source>
</evidence>
<evidence type="ECO:0000313" key="7">
    <source>
        <dbReference type="EMBL" id="BAF59699.1"/>
    </source>
</evidence>
<dbReference type="SUPFAM" id="SSF53335">
    <property type="entry name" value="S-adenosyl-L-methionine-dependent methyltransferases"/>
    <property type="match status" value="1"/>
</dbReference>
<feature type="active site" evidence="5">
    <location>
        <position position="427"/>
    </location>
</feature>
<dbReference type="PROSITE" id="PS01230">
    <property type="entry name" value="TRMA_1"/>
    <property type="match status" value="1"/>
</dbReference>
<dbReference type="Gene3D" id="2.40.50.1070">
    <property type="match status" value="1"/>
</dbReference>
<evidence type="ECO:0000256" key="5">
    <source>
        <dbReference type="PROSITE-ProRule" id="PRU10015"/>
    </source>
</evidence>
<dbReference type="SUPFAM" id="SSF50249">
    <property type="entry name" value="Nucleic acid-binding proteins"/>
    <property type="match status" value="1"/>
</dbReference>
<feature type="binding site" evidence="4">
    <location>
        <position position="400"/>
    </location>
    <ligand>
        <name>S-adenosyl-L-methionine</name>
        <dbReference type="ChEBI" id="CHEBI:59789"/>
    </ligand>
</feature>
<dbReference type="PROSITE" id="PS01231">
    <property type="entry name" value="TRMA_2"/>
    <property type="match status" value="1"/>
</dbReference>
<dbReference type="KEGG" id="pth:PTH_1518"/>
<dbReference type="InterPro" id="IPR002792">
    <property type="entry name" value="TRAM_dom"/>
</dbReference>